<dbReference type="Pfam" id="PF05559">
    <property type="entry name" value="DUF763"/>
    <property type="match status" value="1"/>
</dbReference>
<dbReference type="EMBL" id="JAJGAK010000001">
    <property type="protein sequence ID" value="MCC8361845.1"/>
    <property type="molecule type" value="Genomic_DNA"/>
</dbReference>
<protein>
    <submittedName>
        <fullName evidence="2">DUF763 domain-containing protein</fullName>
    </submittedName>
</protein>
<dbReference type="PANTHER" id="PTHR38597:SF1">
    <property type="entry name" value="BLL3834 PROTEIN"/>
    <property type="match status" value="1"/>
</dbReference>
<dbReference type="InterPro" id="IPR008482">
    <property type="entry name" value="DUF763"/>
</dbReference>
<evidence type="ECO:0000313" key="2">
    <source>
        <dbReference type="EMBL" id="MCC8361845.1"/>
    </source>
</evidence>
<reference evidence="2" key="1">
    <citation type="submission" date="2021-10" db="EMBL/GenBank/DDBJ databases">
        <authorList>
            <person name="Lyu M."/>
            <person name="Wang X."/>
            <person name="Meng X."/>
            <person name="Xu K."/>
        </authorList>
    </citation>
    <scope>NUCLEOTIDE SEQUENCE</scope>
    <source>
        <strain evidence="2">A6</strain>
    </source>
</reference>
<feature type="region of interest" description="Disordered" evidence="1">
    <location>
        <begin position="412"/>
        <end position="436"/>
    </location>
</feature>
<sequence length="436" mass="47241">MTRRGGSADLPLHGGRVPQWLASRMTALGTVMTQAIVHEYGRDEFLRRMAHPFWFQSFGAVMGMDWHSSGITTSVIGALKRGLTPLAGELGLHVCGGRGKHSRATPAELHAIGERVGFDGGALAQASRLVAKVDSAAVQDGFDLYLHGFIVADDGKWTVVQQGMQGELGQARRYHWLSEGLTSFVDAPHSAIDGPGQGRIVNLADRRAAGSRDAQIAMLQDLGASRIASEYARLYRDEEARTKQPEPTRASAPTPAQGELLPHLAMPDHHDVRSENIVTRRLHGALAAAEENGPKDFEHLLQVPGVGARTVRALAMVAEVLHGTPCRFTDPARFSLAHGGKDRHPFPVPTKVYDHTIGVLKSAVRNAKLGREDELGALRRLDAQARALERTATGPSVEDFIAGERRHSHDYGGRSIFGWEPPAKLDGTPATTRKRA</sequence>
<dbReference type="RefSeq" id="WP_230525491.1">
    <property type="nucleotide sequence ID" value="NZ_JAJGAK010000001.1"/>
</dbReference>
<accession>A0ABS8JEA2</accession>
<keyword evidence="3" id="KW-1185">Reference proteome</keyword>
<evidence type="ECO:0000313" key="3">
    <source>
        <dbReference type="Proteomes" id="UP001165293"/>
    </source>
</evidence>
<gene>
    <name evidence="2" type="ORF">LK996_01945</name>
</gene>
<name>A0ABS8JEA2_9GAMM</name>
<dbReference type="PANTHER" id="PTHR38597">
    <property type="entry name" value="BLL3834 PROTEIN"/>
    <property type="match status" value="1"/>
</dbReference>
<evidence type="ECO:0000256" key="1">
    <source>
        <dbReference type="SAM" id="MobiDB-lite"/>
    </source>
</evidence>
<proteinExistence type="predicted"/>
<organism evidence="2 3">
    <name type="scientific">Noviluteimonas lactosilytica</name>
    <dbReference type="NCBI Taxonomy" id="2888523"/>
    <lineage>
        <taxon>Bacteria</taxon>
        <taxon>Pseudomonadati</taxon>
        <taxon>Pseudomonadota</taxon>
        <taxon>Gammaproteobacteria</taxon>
        <taxon>Lysobacterales</taxon>
        <taxon>Lysobacteraceae</taxon>
        <taxon>Noviluteimonas</taxon>
    </lineage>
</organism>
<comment type="caution">
    <text evidence="2">The sequence shown here is derived from an EMBL/GenBank/DDBJ whole genome shotgun (WGS) entry which is preliminary data.</text>
</comment>
<feature type="region of interest" description="Disordered" evidence="1">
    <location>
        <begin position="238"/>
        <end position="262"/>
    </location>
</feature>
<dbReference type="Proteomes" id="UP001165293">
    <property type="component" value="Unassembled WGS sequence"/>
</dbReference>